<dbReference type="Gene3D" id="2.60.200.20">
    <property type="match status" value="1"/>
</dbReference>
<accession>A0A6J5GHH5</accession>
<protein>
    <submittedName>
        <fullName evidence="2">Uncharacterized protein</fullName>
    </submittedName>
</protein>
<dbReference type="SUPFAM" id="SSF49879">
    <property type="entry name" value="SMAD/FHA domain"/>
    <property type="match status" value="1"/>
</dbReference>
<organism evidence="2 3">
    <name type="scientific">Paraburkholderia caffeinitolerans</name>
    <dbReference type="NCBI Taxonomy" id="1723730"/>
    <lineage>
        <taxon>Bacteria</taxon>
        <taxon>Pseudomonadati</taxon>
        <taxon>Pseudomonadota</taxon>
        <taxon>Betaproteobacteria</taxon>
        <taxon>Burkholderiales</taxon>
        <taxon>Burkholderiaceae</taxon>
        <taxon>Paraburkholderia</taxon>
    </lineage>
</organism>
<feature type="compositionally biased region" description="Low complexity" evidence="1">
    <location>
        <begin position="364"/>
        <end position="390"/>
    </location>
</feature>
<gene>
    <name evidence="2" type="ORF">LMG28688_04926</name>
</gene>
<dbReference type="EMBL" id="CADIKL010000029">
    <property type="protein sequence ID" value="CAB3799374.1"/>
    <property type="molecule type" value="Genomic_DNA"/>
</dbReference>
<evidence type="ECO:0000313" key="3">
    <source>
        <dbReference type="Proteomes" id="UP000494119"/>
    </source>
</evidence>
<name>A0A6J5GHH5_9BURK</name>
<proteinExistence type="predicted"/>
<dbReference type="Proteomes" id="UP000494119">
    <property type="component" value="Unassembled WGS sequence"/>
</dbReference>
<feature type="compositionally biased region" description="Basic and acidic residues" evidence="1">
    <location>
        <begin position="409"/>
        <end position="420"/>
    </location>
</feature>
<sequence length="531" mass="54732">MTEQSSFGIKISVLTCNGAAPVNAIGTEFGATGGTIGAGPANTLVLPDDTSGVAAHHADLRCVSGGWRMRNISERGTLTVNGKPLMPGGDMRVGVGDFIGLGPYVLRVAPGLVAPDWRADIPSRPMDATKAASAPATAPEALHLPRQETGPLSGAPSAGWLSDGSTLLESPIAFGDLTDMPVDPLALFGSVNRAWPGTHNPQAADLFGEEVSLTPRADSPPAPLEPRSHMNERRMPNELHSAFSMNVSTLMPEHHDDALRTGAAGHAANIAPNIAPLSRDPFEIHGLADAPDQAAPAAPANPAVDQQPGDTQWNAAAEQASVPMKVRYDTHFGAGLHDVTPMTFAGQSLRSNNAAVSRAAMAPPMPAPGARAAASGASGAMSGMTMSGVATPDVVTPDVATPRTTPPSEPRRHEAVDSRARPAPRQTPEAADDRFAVLRASFPGATAPARSENRAAPMPADIIDPLERHAASTAQPLPMTQEDTVAALVAAFFAGAGIAPHEAATAGLDTEFMYTLGGVARTLLARRIGSS</sequence>
<dbReference type="RefSeq" id="WP_129561654.1">
    <property type="nucleotide sequence ID" value="NZ_CADIKL010000029.1"/>
</dbReference>
<feature type="region of interest" description="Disordered" evidence="1">
    <location>
        <begin position="292"/>
        <end position="314"/>
    </location>
</feature>
<keyword evidence="3" id="KW-1185">Reference proteome</keyword>
<evidence type="ECO:0000256" key="1">
    <source>
        <dbReference type="SAM" id="MobiDB-lite"/>
    </source>
</evidence>
<dbReference type="AlphaFoldDB" id="A0A6J5GHH5"/>
<evidence type="ECO:0000313" key="2">
    <source>
        <dbReference type="EMBL" id="CAB3799374.1"/>
    </source>
</evidence>
<feature type="compositionally biased region" description="Low complexity" evidence="1">
    <location>
        <begin position="292"/>
        <end position="308"/>
    </location>
</feature>
<feature type="region of interest" description="Disordered" evidence="1">
    <location>
        <begin position="364"/>
        <end position="433"/>
    </location>
</feature>
<dbReference type="InterPro" id="IPR008984">
    <property type="entry name" value="SMAD_FHA_dom_sf"/>
</dbReference>
<reference evidence="2 3" key="1">
    <citation type="submission" date="2020-04" db="EMBL/GenBank/DDBJ databases">
        <authorList>
            <person name="De Canck E."/>
        </authorList>
    </citation>
    <scope>NUCLEOTIDE SEQUENCE [LARGE SCALE GENOMIC DNA]</scope>
    <source>
        <strain evidence="2 3">LMG 28688</strain>
    </source>
</reference>
<dbReference type="CDD" id="cd00060">
    <property type="entry name" value="FHA"/>
    <property type="match status" value="1"/>
</dbReference>